<gene>
    <name evidence="2" type="ORF">E2C01_066189</name>
</gene>
<organism evidence="2 3">
    <name type="scientific">Portunus trituberculatus</name>
    <name type="common">Swimming crab</name>
    <name type="synonym">Neptunus trituberculatus</name>
    <dbReference type="NCBI Taxonomy" id="210409"/>
    <lineage>
        <taxon>Eukaryota</taxon>
        <taxon>Metazoa</taxon>
        <taxon>Ecdysozoa</taxon>
        <taxon>Arthropoda</taxon>
        <taxon>Crustacea</taxon>
        <taxon>Multicrustacea</taxon>
        <taxon>Malacostraca</taxon>
        <taxon>Eumalacostraca</taxon>
        <taxon>Eucarida</taxon>
        <taxon>Decapoda</taxon>
        <taxon>Pleocyemata</taxon>
        <taxon>Brachyura</taxon>
        <taxon>Eubrachyura</taxon>
        <taxon>Portunoidea</taxon>
        <taxon>Portunidae</taxon>
        <taxon>Portuninae</taxon>
        <taxon>Portunus</taxon>
    </lineage>
</organism>
<dbReference type="Proteomes" id="UP000324222">
    <property type="component" value="Unassembled WGS sequence"/>
</dbReference>
<evidence type="ECO:0000313" key="3">
    <source>
        <dbReference type="Proteomes" id="UP000324222"/>
    </source>
</evidence>
<proteinExistence type="predicted"/>
<protein>
    <submittedName>
        <fullName evidence="2">Uncharacterized protein</fullName>
    </submittedName>
</protein>
<dbReference type="EMBL" id="VSRR010033740">
    <property type="protein sequence ID" value="MPC71898.1"/>
    <property type="molecule type" value="Genomic_DNA"/>
</dbReference>
<feature type="region of interest" description="Disordered" evidence="1">
    <location>
        <begin position="40"/>
        <end position="80"/>
    </location>
</feature>
<accession>A0A5B7HT62</accession>
<name>A0A5B7HT62_PORTR</name>
<keyword evidence="3" id="KW-1185">Reference proteome</keyword>
<comment type="caution">
    <text evidence="2">The sequence shown here is derived from an EMBL/GenBank/DDBJ whole genome shotgun (WGS) entry which is preliminary data.</text>
</comment>
<dbReference type="AlphaFoldDB" id="A0A5B7HT62"/>
<feature type="compositionally biased region" description="Basic and acidic residues" evidence="1">
    <location>
        <begin position="44"/>
        <end position="80"/>
    </location>
</feature>
<evidence type="ECO:0000256" key="1">
    <source>
        <dbReference type="SAM" id="MobiDB-lite"/>
    </source>
</evidence>
<sequence>MTPPCSALPFPVHPCLAFLAHTNPSINKHAEMDIHTSLLAQRGSVRDKDGERGGGTELSKEDVTITEKEKKSYQEKNKRK</sequence>
<evidence type="ECO:0000313" key="2">
    <source>
        <dbReference type="EMBL" id="MPC71898.1"/>
    </source>
</evidence>
<reference evidence="2 3" key="1">
    <citation type="submission" date="2019-05" db="EMBL/GenBank/DDBJ databases">
        <title>Another draft genome of Portunus trituberculatus and its Hox gene families provides insights of decapod evolution.</title>
        <authorList>
            <person name="Jeong J.-H."/>
            <person name="Song I."/>
            <person name="Kim S."/>
            <person name="Choi T."/>
            <person name="Kim D."/>
            <person name="Ryu S."/>
            <person name="Kim W."/>
        </authorList>
    </citation>
    <scope>NUCLEOTIDE SEQUENCE [LARGE SCALE GENOMIC DNA]</scope>
    <source>
        <tissue evidence="2">Muscle</tissue>
    </source>
</reference>